<reference evidence="9 10" key="1">
    <citation type="journal article" date="2018" name="Proc. Natl. Acad. Sci. U.S.A.">
        <title>Draft genome sequence of Camellia sinensis var. sinensis provides insights into the evolution of the tea genome and tea quality.</title>
        <authorList>
            <person name="Wei C."/>
            <person name="Yang H."/>
            <person name="Wang S."/>
            <person name="Zhao J."/>
            <person name="Liu C."/>
            <person name="Gao L."/>
            <person name="Xia E."/>
            <person name="Lu Y."/>
            <person name="Tai Y."/>
            <person name="She G."/>
            <person name="Sun J."/>
            <person name="Cao H."/>
            <person name="Tong W."/>
            <person name="Gao Q."/>
            <person name="Li Y."/>
            <person name="Deng W."/>
            <person name="Jiang X."/>
            <person name="Wang W."/>
            <person name="Chen Q."/>
            <person name="Zhang S."/>
            <person name="Li H."/>
            <person name="Wu J."/>
            <person name="Wang P."/>
            <person name="Li P."/>
            <person name="Shi C."/>
            <person name="Zheng F."/>
            <person name="Jian J."/>
            <person name="Huang B."/>
            <person name="Shan D."/>
            <person name="Shi M."/>
            <person name="Fang C."/>
            <person name="Yue Y."/>
            <person name="Li F."/>
            <person name="Li D."/>
            <person name="Wei S."/>
            <person name="Han B."/>
            <person name="Jiang C."/>
            <person name="Yin Y."/>
            <person name="Xia T."/>
            <person name="Zhang Z."/>
            <person name="Bennetzen J.L."/>
            <person name="Zhao S."/>
            <person name="Wan X."/>
        </authorList>
    </citation>
    <scope>NUCLEOTIDE SEQUENCE [LARGE SCALE GENOMIC DNA]</scope>
    <source>
        <strain evidence="10">cv. Shuchazao</strain>
        <tissue evidence="9">Leaf</tissue>
    </source>
</reference>
<feature type="compositionally biased region" description="Basic and acidic residues" evidence="7">
    <location>
        <begin position="266"/>
        <end position="279"/>
    </location>
</feature>
<dbReference type="InterPro" id="IPR039778">
    <property type="entry name" value="PDCD4"/>
</dbReference>
<keyword evidence="6" id="KW-0539">Nucleus</keyword>
<dbReference type="STRING" id="542762.A0A4S4EM94"/>
<dbReference type="GO" id="GO:0090549">
    <property type="term" value="P:response to carbon starvation"/>
    <property type="evidence" value="ECO:0007669"/>
    <property type="project" value="UniProtKB-ARBA"/>
</dbReference>
<feature type="compositionally biased region" description="Low complexity" evidence="7">
    <location>
        <begin position="220"/>
        <end position="250"/>
    </location>
</feature>
<feature type="compositionally biased region" description="Gly residues" evidence="7">
    <location>
        <begin position="282"/>
        <end position="291"/>
    </location>
</feature>
<feature type="domain" description="MI" evidence="8">
    <location>
        <begin position="325"/>
        <end position="446"/>
    </location>
</feature>
<dbReference type="InterPro" id="IPR016024">
    <property type="entry name" value="ARM-type_fold"/>
</dbReference>
<evidence type="ECO:0000256" key="1">
    <source>
        <dbReference type="ARBA" id="ARBA00004514"/>
    </source>
</evidence>
<comment type="similarity">
    <text evidence="2">Belongs to the PDCD4 family.</text>
</comment>
<dbReference type="SUPFAM" id="SSF52540">
    <property type="entry name" value="P-loop containing nucleoside triphosphate hydrolases"/>
    <property type="match status" value="1"/>
</dbReference>
<evidence type="ECO:0000259" key="8">
    <source>
        <dbReference type="PROSITE" id="PS51366"/>
    </source>
</evidence>
<dbReference type="PANTHER" id="PTHR12626">
    <property type="entry name" value="PROGRAMMED CELL DEATH 4"/>
    <property type="match status" value="1"/>
</dbReference>
<dbReference type="InterPro" id="IPR003891">
    <property type="entry name" value="Initiation_fac_eIF4g_MI"/>
</dbReference>
<dbReference type="Proteomes" id="UP000306102">
    <property type="component" value="Unassembled WGS sequence"/>
</dbReference>
<dbReference type="FunFam" id="1.25.40.180:FF:000009">
    <property type="entry name" value="programmed cell death protein 4"/>
    <property type="match status" value="1"/>
</dbReference>
<feature type="domain" description="MI" evidence="8">
    <location>
        <begin position="753"/>
        <end position="872"/>
    </location>
</feature>
<dbReference type="SMART" id="SM00544">
    <property type="entry name" value="MA3"/>
    <property type="match status" value="4"/>
</dbReference>
<evidence type="ECO:0000256" key="2">
    <source>
        <dbReference type="ARBA" id="ARBA00005497"/>
    </source>
</evidence>
<protein>
    <recommendedName>
        <fullName evidence="8">MI domain-containing protein</fullName>
    </recommendedName>
</protein>
<evidence type="ECO:0000256" key="6">
    <source>
        <dbReference type="ARBA" id="ARBA00023242"/>
    </source>
</evidence>
<evidence type="ECO:0000256" key="7">
    <source>
        <dbReference type="SAM" id="MobiDB-lite"/>
    </source>
</evidence>
<dbReference type="EMBL" id="SDRB02003446">
    <property type="protein sequence ID" value="THG17769.1"/>
    <property type="molecule type" value="Genomic_DNA"/>
</dbReference>
<dbReference type="Pfam" id="PF02847">
    <property type="entry name" value="MA3"/>
    <property type="match status" value="4"/>
</dbReference>
<keyword evidence="4" id="KW-0677">Repeat</keyword>
<evidence type="ECO:0000313" key="10">
    <source>
        <dbReference type="Proteomes" id="UP000306102"/>
    </source>
</evidence>
<evidence type="ECO:0000256" key="3">
    <source>
        <dbReference type="ARBA" id="ARBA00022490"/>
    </source>
</evidence>
<evidence type="ECO:0000256" key="5">
    <source>
        <dbReference type="ARBA" id="ARBA00022845"/>
    </source>
</evidence>
<organism evidence="9 10">
    <name type="scientific">Camellia sinensis var. sinensis</name>
    <name type="common">China tea</name>
    <dbReference type="NCBI Taxonomy" id="542762"/>
    <lineage>
        <taxon>Eukaryota</taxon>
        <taxon>Viridiplantae</taxon>
        <taxon>Streptophyta</taxon>
        <taxon>Embryophyta</taxon>
        <taxon>Tracheophyta</taxon>
        <taxon>Spermatophyta</taxon>
        <taxon>Magnoliopsida</taxon>
        <taxon>eudicotyledons</taxon>
        <taxon>Gunneridae</taxon>
        <taxon>Pentapetalae</taxon>
        <taxon>asterids</taxon>
        <taxon>Ericales</taxon>
        <taxon>Theaceae</taxon>
        <taxon>Camellia</taxon>
    </lineage>
</organism>
<dbReference type="GO" id="GO:0045892">
    <property type="term" value="P:negative regulation of DNA-templated transcription"/>
    <property type="evidence" value="ECO:0007669"/>
    <property type="project" value="InterPro"/>
</dbReference>
<dbReference type="InterPro" id="IPR027417">
    <property type="entry name" value="P-loop_NTPase"/>
</dbReference>
<dbReference type="GO" id="GO:0043022">
    <property type="term" value="F:ribosome binding"/>
    <property type="evidence" value="ECO:0007669"/>
    <property type="project" value="UniProtKB-ARBA"/>
</dbReference>
<sequence>MVSGFRGLRACCFRFSHTAAIPLPIHSSALSFRRRLFVTNCSASVAGKKEKVIVISGPTGAGKSRLALELAKRLNGEIISADSVQVYRGLDVGSAKPSLSERKGSTIADLSVSITRVENYQLPPEAPPLTPRTVGDTLNTASLNAAALGDREFPLRRNIAPNPLRDCGPVIGQWCSNLLMMDFADGHMSNEHRELLRSASESADPLSVSPLEISTTLKISRSPNSPRSPKVPRSPSSPKSPKSPRSPSSSKGHHAKQGTSKGSPLKNDRHSHSGVDGRPKKGGAGGKGTWGGLLDTDDSYSLDRNDPNYTSNEEIERKPSSPFEEYKKTVAVIVEEYFATDDVISTANELRELGMPSYNYYFVKKLISMAMDRYNKEKEMAAVLLSSLYADVIDPPQVCKGFSKLVESTDDLIVDIPDTIDVLALFIARAVVDDILPPAFLTKEMAVLPKDSKGIDVIKRAEKSYLSAPLHAEIIERRWGGSRNKTVEDIKGQINNLLIEYVVSGDKKEACRCIKDLKVPFFHHEIVKRAIIMAMERRQAEDRLLDLLKMAAEEGLINSSQISKGFGRIIDSVDDLSLDIPNARQILQSLISKAASEGWLCASSLKSLSLEPEKRSLEDSAAKVFKVKAQSMIQEYFLSGDISEVSCCLESENSSSSPELNAIFVKRLITLAMDRKNREKEMASVLLSSLCFLADDVVNGFVMLIESADDTALDIPVVVEDLAMFLARVVVDEVLAPQHLEEIGSQNGWAIEDVKEKIGKLLEEFESGGDKREACRCIKELGMPFFHHEVVKKSLVSIMEKKNDRLWGLLGECFSTGLITMNQMMKGFGRVAESLDDLALDVPDADKQFTRYVDRAKAEGWLDSSFSFSRSGHPVENGFCS</sequence>
<dbReference type="FunFam" id="1.25.40.180:FF:000008">
    <property type="entry name" value="Programmed cell death protein 4"/>
    <property type="match status" value="1"/>
</dbReference>
<dbReference type="GO" id="GO:0009646">
    <property type="term" value="P:response to absence of light"/>
    <property type="evidence" value="ECO:0007669"/>
    <property type="project" value="UniProtKB-ARBA"/>
</dbReference>
<evidence type="ECO:0000313" key="9">
    <source>
        <dbReference type="EMBL" id="THG17769.1"/>
    </source>
</evidence>
<dbReference type="GO" id="GO:0006417">
    <property type="term" value="P:regulation of translation"/>
    <property type="evidence" value="ECO:0007669"/>
    <property type="project" value="UniProtKB-KW"/>
</dbReference>
<accession>A0A4S4EM94</accession>
<proteinExistence type="inferred from homology"/>
<feature type="region of interest" description="Disordered" evidence="7">
    <location>
        <begin position="200"/>
        <end position="320"/>
    </location>
</feature>
<dbReference type="Gene3D" id="1.25.40.180">
    <property type="match status" value="4"/>
</dbReference>
<dbReference type="PROSITE" id="PS51366">
    <property type="entry name" value="MI"/>
    <property type="match status" value="4"/>
</dbReference>
<dbReference type="Pfam" id="PF01745">
    <property type="entry name" value="IPT"/>
    <property type="match status" value="1"/>
</dbReference>
<dbReference type="Gene3D" id="3.40.50.300">
    <property type="entry name" value="P-loop containing nucleotide triphosphate hydrolases"/>
    <property type="match status" value="1"/>
</dbReference>
<comment type="subcellular location">
    <subcellularLocation>
        <location evidence="1">Cytoplasm</location>
        <location evidence="1">Cytosol</location>
    </subcellularLocation>
</comment>
<keyword evidence="3" id="KW-0963">Cytoplasm</keyword>
<dbReference type="AlphaFoldDB" id="A0A4S4EM94"/>
<gene>
    <name evidence="9" type="ORF">TEA_018621</name>
</gene>
<dbReference type="PANTHER" id="PTHR12626:SF2">
    <property type="entry name" value="MA3 DOMAIN-CONTAINING TRANSLATION REGULATORY FACTOR 2"/>
    <property type="match status" value="1"/>
</dbReference>
<evidence type="ECO:0000256" key="4">
    <source>
        <dbReference type="ARBA" id="ARBA00022737"/>
    </source>
</evidence>
<keyword evidence="10" id="KW-1185">Reference proteome</keyword>
<comment type="caution">
    <text evidence="9">The sequence shown here is derived from an EMBL/GenBank/DDBJ whole genome shotgun (WGS) entry which is preliminary data.</text>
</comment>
<keyword evidence="5" id="KW-0810">Translation regulation</keyword>
<feature type="domain" description="MI" evidence="8">
    <location>
        <begin position="489"/>
        <end position="610"/>
    </location>
</feature>
<feature type="domain" description="MI" evidence="8">
    <location>
        <begin position="624"/>
        <end position="745"/>
    </location>
</feature>
<dbReference type="GO" id="GO:0005829">
    <property type="term" value="C:cytosol"/>
    <property type="evidence" value="ECO:0007669"/>
    <property type="project" value="UniProtKB-SubCell"/>
</dbReference>
<name>A0A4S4EM94_CAMSN</name>
<dbReference type="SUPFAM" id="SSF48371">
    <property type="entry name" value="ARM repeat"/>
    <property type="match status" value="4"/>
</dbReference>